<evidence type="ECO:0000313" key="7">
    <source>
        <dbReference type="EMBL" id="MDG0812244.1"/>
    </source>
</evidence>
<accession>A0A9X4L278</accession>
<feature type="domain" description="Multidrug resistance protein MdtA-like C-terminal permuted SH3" evidence="6">
    <location>
        <begin position="291"/>
        <end position="346"/>
    </location>
</feature>
<dbReference type="InterPro" id="IPR050465">
    <property type="entry name" value="UPF0194_transport"/>
</dbReference>
<dbReference type="GO" id="GO:0030313">
    <property type="term" value="C:cell envelope"/>
    <property type="evidence" value="ECO:0007669"/>
    <property type="project" value="UniProtKB-SubCell"/>
</dbReference>
<dbReference type="Gene3D" id="2.40.50.100">
    <property type="match status" value="2"/>
</dbReference>
<comment type="subcellular location">
    <subcellularLocation>
        <location evidence="1">Cell envelope</location>
    </subcellularLocation>
</comment>
<protein>
    <submittedName>
        <fullName evidence="7">Efflux RND transporter periplasmic adaptor subunit</fullName>
    </submittedName>
</protein>
<evidence type="ECO:0000256" key="4">
    <source>
        <dbReference type="SAM" id="SignalP"/>
    </source>
</evidence>
<sequence length="348" mass="37091">MRRAAGILAAVALSTAVAGCSLLPDEPEEEDLSQIQLPEISKKPEYEVTTKTLETTVSGSGKILSTQEKTLYYSAKAMEGMRLKKLYIQPGDVVKAGQTVAELDVEDMKKQLRDQRLQFRQQELQMKQTLRDKDEMDPIDFEQKQIAFEEARQKISDLEADIASAVLTAPFSGTVVSVSVQEGAAIKVYDPLCVLADPSSLIVAGEMASDDLQQVAVGMEATVDINSAGTVKGKIKSLPVPKADNGNGGGGQGPKVTNLSDYLLISVAKLPAGAARGTPLSFSIVVDRKVNAVVIPRSTLRTAGARTYVQVAEADGSKREVDIEVGQQTATDIEVLSGLTPGQKVVGS</sequence>
<feature type="signal peptide" evidence="4">
    <location>
        <begin position="1"/>
        <end position="18"/>
    </location>
</feature>
<organism evidence="7 8">
    <name type="scientific">Cohnella rhizosphaerae</name>
    <dbReference type="NCBI Taxonomy" id="1457232"/>
    <lineage>
        <taxon>Bacteria</taxon>
        <taxon>Bacillati</taxon>
        <taxon>Bacillota</taxon>
        <taxon>Bacilli</taxon>
        <taxon>Bacillales</taxon>
        <taxon>Paenibacillaceae</taxon>
        <taxon>Cohnella</taxon>
    </lineage>
</organism>
<dbReference type="Pfam" id="PF25967">
    <property type="entry name" value="RND-MFP_C"/>
    <property type="match status" value="1"/>
</dbReference>
<dbReference type="PROSITE" id="PS51257">
    <property type="entry name" value="PROKAR_LIPOPROTEIN"/>
    <property type="match status" value="1"/>
</dbReference>
<feature type="chain" id="PRO_5040979464" evidence="4">
    <location>
        <begin position="19"/>
        <end position="348"/>
    </location>
</feature>
<dbReference type="Proteomes" id="UP001153404">
    <property type="component" value="Unassembled WGS sequence"/>
</dbReference>
<dbReference type="Pfam" id="PF00364">
    <property type="entry name" value="Biotin_lipoyl"/>
    <property type="match status" value="1"/>
</dbReference>
<keyword evidence="4" id="KW-0732">Signal</keyword>
<proteinExistence type="predicted"/>
<dbReference type="RefSeq" id="WP_277535446.1">
    <property type="nucleotide sequence ID" value="NZ_JAPDIA010000008.1"/>
</dbReference>
<evidence type="ECO:0000259" key="5">
    <source>
        <dbReference type="Pfam" id="PF00364"/>
    </source>
</evidence>
<dbReference type="AlphaFoldDB" id="A0A9X4L278"/>
<evidence type="ECO:0000256" key="3">
    <source>
        <dbReference type="SAM" id="Coils"/>
    </source>
</evidence>
<dbReference type="PANTHER" id="PTHR32347:SF14">
    <property type="entry name" value="EFFLUX SYSTEM COMPONENT YKNX-RELATED"/>
    <property type="match status" value="1"/>
</dbReference>
<reference evidence="7" key="1">
    <citation type="submission" date="2022-10" db="EMBL/GenBank/DDBJ databases">
        <title>Comparative genomic analysis of Cohnella hashimotonis sp. nov., isolated from the International Space Station.</title>
        <authorList>
            <person name="Simpson A."/>
            <person name="Venkateswaran K."/>
        </authorList>
    </citation>
    <scope>NUCLEOTIDE SEQUENCE</scope>
    <source>
        <strain evidence="7">DSM 28161</strain>
    </source>
</reference>
<dbReference type="PANTHER" id="PTHR32347">
    <property type="entry name" value="EFFLUX SYSTEM COMPONENT YKNX-RELATED"/>
    <property type="match status" value="1"/>
</dbReference>
<dbReference type="EMBL" id="JAPDIA010000008">
    <property type="protein sequence ID" value="MDG0812244.1"/>
    <property type="molecule type" value="Genomic_DNA"/>
</dbReference>
<dbReference type="Gene3D" id="2.40.420.20">
    <property type="match status" value="1"/>
</dbReference>
<dbReference type="SUPFAM" id="SSF111369">
    <property type="entry name" value="HlyD-like secretion proteins"/>
    <property type="match status" value="1"/>
</dbReference>
<dbReference type="InterPro" id="IPR058627">
    <property type="entry name" value="MdtA-like_C"/>
</dbReference>
<evidence type="ECO:0000259" key="6">
    <source>
        <dbReference type="Pfam" id="PF25967"/>
    </source>
</evidence>
<name>A0A9X4L278_9BACL</name>
<evidence type="ECO:0000313" key="8">
    <source>
        <dbReference type="Proteomes" id="UP001153404"/>
    </source>
</evidence>
<keyword evidence="8" id="KW-1185">Reference proteome</keyword>
<dbReference type="InterPro" id="IPR000089">
    <property type="entry name" value="Biotin_lipoyl"/>
</dbReference>
<evidence type="ECO:0000256" key="2">
    <source>
        <dbReference type="ARBA" id="ARBA00023054"/>
    </source>
</evidence>
<evidence type="ECO:0000256" key="1">
    <source>
        <dbReference type="ARBA" id="ARBA00004196"/>
    </source>
</evidence>
<comment type="caution">
    <text evidence="7">The sequence shown here is derived from an EMBL/GenBank/DDBJ whole genome shotgun (WGS) entry which is preliminary data.</text>
</comment>
<keyword evidence="2 3" id="KW-0175">Coiled coil</keyword>
<feature type="coiled-coil region" evidence="3">
    <location>
        <begin position="105"/>
        <end position="168"/>
    </location>
</feature>
<gene>
    <name evidence="7" type="ORF">OMP40_24985</name>
</gene>
<feature type="domain" description="Lipoyl-binding" evidence="5">
    <location>
        <begin position="151"/>
        <end position="195"/>
    </location>
</feature>